<gene>
    <name evidence="2" type="ORF">SJAV_16160</name>
</gene>
<reference evidence="2" key="1">
    <citation type="submission" date="2024-03" db="EMBL/GenBank/DDBJ databases">
        <title>Complete genome sequence of Sulfurisphaera javensis strain KD-1.</title>
        <authorList>
            <person name="Sakai H."/>
            <person name="Nur N."/>
            <person name="Suwanto A."/>
            <person name="Kurosawa N."/>
        </authorList>
    </citation>
    <scope>NUCLEOTIDE SEQUENCE</scope>
    <source>
        <strain evidence="2">KD-1</strain>
    </source>
</reference>
<dbReference type="EMBL" id="AP031322">
    <property type="protein sequence ID" value="BFH73672.1"/>
    <property type="molecule type" value="Genomic_DNA"/>
</dbReference>
<dbReference type="KEGG" id="sjv:SJAV_16160"/>
<dbReference type="AlphaFoldDB" id="A0AAT9GSS4"/>
<keyword evidence="1" id="KW-0812">Transmembrane</keyword>
<keyword evidence="1" id="KW-0472">Membrane</keyword>
<evidence type="ECO:0000256" key="1">
    <source>
        <dbReference type="SAM" id="Phobius"/>
    </source>
</evidence>
<accession>A0AAT9GSS4</accession>
<protein>
    <submittedName>
        <fullName evidence="2">Uncharacterized protein</fullName>
    </submittedName>
</protein>
<evidence type="ECO:0000313" key="2">
    <source>
        <dbReference type="EMBL" id="BFH73672.1"/>
    </source>
</evidence>
<feature type="transmembrane region" description="Helical" evidence="1">
    <location>
        <begin position="39"/>
        <end position="65"/>
    </location>
</feature>
<keyword evidence="1" id="KW-1133">Transmembrane helix</keyword>
<name>A0AAT9GSS4_9CREN</name>
<organism evidence="2">
    <name type="scientific">Sulfurisphaera javensis</name>
    <dbReference type="NCBI Taxonomy" id="2049879"/>
    <lineage>
        <taxon>Archaea</taxon>
        <taxon>Thermoproteota</taxon>
        <taxon>Thermoprotei</taxon>
        <taxon>Sulfolobales</taxon>
        <taxon>Sulfolobaceae</taxon>
        <taxon>Sulfurisphaera</taxon>
    </lineage>
</organism>
<proteinExistence type="predicted"/>
<sequence>MKITFVILSLIFMLIDEPIALLTLERIYGYKVYSLALSLWFLIPYSLLIFFIEYMIVSSLSLILAKFLHFLKHLRAFH</sequence>